<sequence length="203" mass="21631">GSSADRTVPEMVSRPPLKPPLSFYGGSPTKQRGPLLGRSTCPRGRPRVPARHTSGPQPVGPPRRCRGRGGVVAGDGHERARGAVARGAAERALAVAAVVVAEAAAALRVSAAGRRPLGARRGEVEQRLLHLGRWAPVPEGRAAVLKQLKPQQPQRAQREAVLQPAGSHAEDVRGHLHAHTPFACPQLQCRSNLREKVQRAKQV</sequence>
<protein>
    <submittedName>
        <fullName evidence="2">Uncharacterized protein</fullName>
    </submittedName>
</protein>
<evidence type="ECO:0000313" key="2">
    <source>
        <dbReference type="EMBL" id="JAC79740.1"/>
    </source>
</evidence>
<reference evidence="2" key="1">
    <citation type="submission" date="2014-05" db="EMBL/GenBank/DDBJ databases">
        <title>The transcriptome of the halophilic microalga Tetraselmis sp. GSL018 isolated from the Great Salt Lake, Utah.</title>
        <authorList>
            <person name="Jinkerson R.E."/>
            <person name="D'Adamo S."/>
            <person name="Posewitz M.C."/>
        </authorList>
    </citation>
    <scope>NUCLEOTIDE SEQUENCE</scope>
    <source>
        <strain evidence="2">GSL018</strain>
    </source>
</reference>
<gene>
    <name evidence="2" type="ORF">TSPGSL018_11941</name>
</gene>
<organism evidence="2">
    <name type="scientific">Tetraselmis sp. GSL018</name>
    <dbReference type="NCBI Taxonomy" id="582737"/>
    <lineage>
        <taxon>Eukaryota</taxon>
        <taxon>Viridiplantae</taxon>
        <taxon>Chlorophyta</taxon>
        <taxon>core chlorophytes</taxon>
        <taxon>Chlorodendrophyceae</taxon>
        <taxon>Chlorodendrales</taxon>
        <taxon>Chlorodendraceae</taxon>
        <taxon>Tetraselmis</taxon>
    </lineage>
</organism>
<accession>A0A061SA29</accession>
<proteinExistence type="predicted"/>
<feature type="region of interest" description="Disordered" evidence="1">
    <location>
        <begin position="1"/>
        <end position="76"/>
    </location>
</feature>
<name>A0A061SA29_9CHLO</name>
<dbReference type="EMBL" id="GBEZ01005584">
    <property type="protein sequence ID" value="JAC79740.1"/>
    <property type="molecule type" value="Transcribed_RNA"/>
</dbReference>
<feature type="non-terminal residue" evidence="2">
    <location>
        <position position="1"/>
    </location>
</feature>
<evidence type="ECO:0000256" key="1">
    <source>
        <dbReference type="SAM" id="MobiDB-lite"/>
    </source>
</evidence>
<dbReference type="AlphaFoldDB" id="A0A061SA29"/>